<dbReference type="RefSeq" id="WP_201919645.1">
    <property type="nucleotide sequence ID" value="NZ_BAABAX010000005.1"/>
</dbReference>
<evidence type="ECO:0000313" key="2">
    <source>
        <dbReference type="EMBL" id="MBL0684064.1"/>
    </source>
</evidence>
<sequence length="120" mass="14034">MKLKSIKTIFLIFILLYSCGQPDEYFIGKWQIVNVIENSKSIDLVENWMHLKNNGTFESYDGALKKKESGTWRYQLDEKRLFIDGEGEEADSEWILSIKNDTLFFHSASDDVYLIAKEIK</sequence>
<proteinExistence type="predicted"/>
<keyword evidence="3" id="KW-1185">Reference proteome</keyword>
<comment type="caution">
    <text evidence="2">The sequence shown here is derived from an EMBL/GenBank/DDBJ whole genome shotgun (WGS) entry which is preliminary data.</text>
</comment>
<dbReference type="AlphaFoldDB" id="A0A937A495"/>
<feature type="domain" description="Lipocalin-like" evidence="1">
    <location>
        <begin position="27"/>
        <end position="104"/>
    </location>
</feature>
<name>A0A937A495_9FLAO</name>
<evidence type="ECO:0000259" key="1">
    <source>
        <dbReference type="Pfam" id="PF13648"/>
    </source>
</evidence>
<accession>A0A937A495</accession>
<dbReference type="InterPro" id="IPR024311">
    <property type="entry name" value="Lipocalin-like"/>
</dbReference>
<organism evidence="2 3">
    <name type="scientific">Aquimarina mytili</name>
    <dbReference type="NCBI Taxonomy" id="874423"/>
    <lineage>
        <taxon>Bacteria</taxon>
        <taxon>Pseudomonadati</taxon>
        <taxon>Bacteroidota</taxon>
        <taxon>Flavobacteriia</taxon>
        <taxon>Flavobacteriales</taxon>
        <taxon>Flavobacteriaceae</taxon>
        <taxon>Aquimarina</taxon>
    </lineage>
</organism>
<dbReference type="Pfam" id="PF13648">
    <property type="entry name" value="Lipocalin_4"/>
    <property type="match status" value="1"/>
</dbReference>
<dbReference type="Proteomes" id="UP000651057">
    <property type="component" value="Unassembled WGS sequence"/>
</dbReference>
<dbReference type="EMBL" id="JAERQJ010000003">
    <property type="protein sequence ID" value="MBL0684064.1"/>
    <property type="molecule type" value="Genomic_DNA"/>
</dbReference>
<protein>
    <submittedName>
        <fullName evidence="2">Lipocalin family protein</fullName>
    </submittedName>
</protein>
<gene>
    <name evidence="2" type="ORF">JJQ60_11085</name>
</gene>
<dbReference type="PROSITE" id="PS51257">
    <property type="entry name" value="PROKAR_LIPOPROTEIN"/>
    <property type="match status" value="1"/>
</dbReference>
<evidence type="ECO:0000313" key="3">
    <source>
        <dbReference type="Proteomes" id="UP000651057"/>
    </source>
</evidence>
<reference evidence="2" key="1">
    <citation type="submission" date="2021-01" db="EMBL/GenBank/DDBJ databases">
        <authorList>
            <person name="Zhong Y.L."/>
        </authorList>
    </citation>
    <scope>NUCLEOTIDE SEQUENCE</scope>
    <source>
        <strain evidence="2">KCTC 23302</strain>
    </source>
</reference>